<proteinExistence type="inferred from homology"/>
<dbReference type="eggNOG" id="arCOG06159">
    <property type="taxonomic scope" value="Archaea"/>
</dbReference>
<dbReference type="GO" id="GO:0006313">
    <property type="term" value="P:DNA transposition"/>
    <property type="evidence" value="ECO:0007669"/>
    <property type="project" value="InterPro"/>
</dbReference>
<dbReference type="InterPro" id="IPR012337">
    <property type="entry name" value="RNaseH-like_sf"/>
</dbReference>
<gene>
    <name evidence="6" type="ORF">C451_20105</name>
</gene>
<keyword evidence="2" id="KW-0815">Transposition</keyword>
<dbReference type="SUPFAM" id="SSF53098">
    <property type="entry name" value="Ribonuclease H-like"/>
    <property type="match status" value="1"/>
</dbReference>
<evidence type="ECO:0000256" key="1">
    <source>
        <dbReference type="ARBA" id="ARBA00010075"/>
    </source>
</evidence>
<evidence type="ECO:0000256" key="2">
    <source>
        <dbReference type="ARBA" id="ARBA00022578"/>
    </source>
</evidence>
<dbReference type="Pfam" id="PF01609">
    <property type="entry name" value="DDE_Tnp_1"/>
    <property type="match status" value="1"/>
</dbReference>
<dbReference type="InterPro" id="IPR047952">
    <property type="entry name" value="Transpos_IS4"/>
</dbReference>
<dbReference type="PATRIC" id="fig|1227457.3.peg.3919"/>
<evidence type="ECO:0000256" key="3">
    <source>
        <dbReference type="ARBA" id="ARBA00023125"/>
    </source>
</evidence>
<dbReference type="AlphaFoldDB" id="M0MSQ5"/>
<evidence type="ECO:0000313" key="7">
    <source>
        <dbReference type="Proteomes" id="UP000011680"/>
    </source>
</evidence>
<comment type="caution">
    <text evidence="6">The sequence shown here is derived from an EMBL/GenBank/DDBJ whole genome shotgun (WGS) entry which is preliminary data.</text>
</comment>
<comment type="similarity">
    <text evidence="1">Belongs to the transposase 11 family.</text>
</comment>
<keyword evidence="3" id="KW-0238">DNA-binding</keyword>
<dbReference type="OrthoDB" id="183818at2157"/>
<protein>
    <submittedName>
        <fullName evidence="6">Putative ISH8 transposase</fullName>
    </submittedName>
</protein>
<feature type="domain" description="Transposase IS4-like" evidence="5">
    <location>
        <begin position="84"/>
        <end position="189"/>
    </location>
</feature>
<dbReference type="Proteomes" id="UP000011680">
    <property type="component" value="Unassembled WGS sequence"/>
</dbReference>
<sequence length="200" mass="22839">MVERDGKFQVPAMVWALVFGFAADESRTLAAFRRAYNITADKTLSPSGFYQRLTPLFATYLRDLVERELDEVAIPHTVSDEFDQFRDVMVADATVLRLHRSEGAVPRPPGGQVGAKLHLLHNVTDRTIEKLSITGERPHDSTEFKTGSWLKGRLLLLDLVYFKFCRFALIDEYGGFFVSRLKHNTKPEIVAELREWHGSR</sequence>
<keyword evidence="4" id="KW-0233">DNA recombination</keyword>
<dbReference type="GO" id="GO:0003677">
    <property type="term" value="F:DNA binding"/>
    <property type="evidence" value="ECO:0007669"/>
    <property type="project" value="UniProtKB-KW"/>
</dbReference>
<dbReference type="PANTHER" id="PTHR33258">
    <property type="entry name" value="TRANSPOSASE INSL FOR INSERTION SEQUENCE ELEMENT IS186A-RELATED"/>
    <property type="match status" value="1"/>
</dbReference>
<evidence type="ECO:0000259" key="5">
    <source>
        <dbReference type="Pfam" id="PF01609"/>
    </source>
</evidence>
<organism evidence="6 7">
    <name type="scientific">Halococcus thailandensis JCM 13552</name>
    <dbReference type="NCBI Taxonomy" id="1227457"/>
    <lineage>
        <taxon>Archaea</taxon>
        <taxon>Methanobacteriati</taxon>
        <taxon>Methanobacteriota</taxon>
        <taxon>Stenosarchaea group</taxon>
        <taxon>Halobacteria</taxon>
        <taxon>Halobacteriales</taxon>
        <taxon>Halococcaceae</taxon>
        <taxon>Halococcus</taxon>
    </lineage>
</organism>
<evidence type="ECO:0000313" key="6">
    <source>
        <dbReference type="EMBL" id="EMA48636.1"/>
    </source>
</evidence>
<dbReference type="PANTHER" id="PTHR33258:SF1">
    <property type="entry name" value="TRANSPOSASE INSL FOR INSERTION SEQUENCE ELEMENT IS186A-RELATED"/>
    <property type="match status" value="1"/>
</dbReference>
<name>M0MSQ5_9EURY</name>
<dbReference type="NCBIfam" id="NF033592">
    <property type="entry name" value="transpos_IS4_1"/>
    <property type="match status" value="1"/>
</dbReference>
<accession>M0MSQ5</accession>
<dbReference type="EMBL" id="AOMF01000187">
    <property type="protein sequence ID" value="EMA48636.1"/>
    <property type="molecule type" value="Genomic_DNA"/>
</dbReference>
<keyword evidence="7" id="KW-1185">Reference proteome</keyword>
<dbReference type="GO" id="GO:0004803">
    <property type="term" value="F:transposase activity"/>
    <property type="evidence" value="ECO:0007669"/>
    <property type="project" value="InterPro"/>
</dbReference>
<dbReference type="InterPro" id="IPR002559">
    <property type="entry name" value="Transposase_11"/>
</dbReference>
<dbReference type="RefSeq" id="WP_007743446.1">
    <property type="nucleotide sequence ID" value="NZ_AOMF01000187.1"/>
</dbReference>
<evidence type="ECO:0000256" key="4">
    <source>
        <dbReference type="ARBA" id="ARBA00023172"/>
    </source>
</evidence>
<reference evidence="6 7" key="1">
    <citation type="journal article" date="2014" name="PLoS Genet.">
        <title>Phylogenetically driven sequencing of extremely halophilic archaea reveals strategies for static and dynamic osmo-response.</title>
        <authorList>
            <person name="Becker E.A."/>
            <person name="Seitzer P.M."/>
            <person name="Tritt A."/>
            <person name="Larsen D."/>
            <person name="Krusor M."/>
            <person name="Yao A.I."/>
            <person name="Wu D."/>
            <person name="Madern D."/>
            <person name="Eisen J.A."/>
            <person name="Darling A.E."/>
            <person name="Facciotti M.T."/>
        </authorList>
    </citation>
    <scope>NUCLEOTIDE SEQUENCE [LARGE SCALE GENOMIC DNA]</scope>
    <source>
        <strain evidence="6 7">JCM 13552</strain>
    </source>
</reference>